<comment type="cofactor">
    <cofactor evidence="5 7">
        <name>Zn(2+)</name>
        <dbReference type="ChEBI" id="CHEBI:29105"/>
    </cofactor>
    <text evidence="5 7">Binds 1 zinc ion per subunit.</text>
</comment>
<comment type="catalytic activity">
    <reaction evidence="4 5">
        <text>7,8-dihydroneopterin 3'-triphosphate + H2O = 6-carboxy-5,6,7,8-tetrahydropterin + triphosphate + acetaldehyde + 2 H(+)</text>
        <dbReference type="Rhea" id="RHEA:27966"/>
        <dbReference type="ChEBI" id="CHEBI:15343"/>
        <dbReference type="ChEBI" id="CHEBI:15377"/>
        <dbReference type="ChEBI" id="CHEBI:15378"/>
        <dbReference type="ChEBI" id="CHEBI:18036"/>
        <dbReference type="ChEBI" id="CHEBI:58462"/>
        <dbReference type="ChEBI" id="CHEBI:61032"/>
        <dbReference type="EC" id="4.1.2.50"/>
    </reaction>
</comment>
<dbReference type="InterPro" id="IPR038418">
    <property type="entry name" value="6-PTP_synth/QueD_sf"/>
</dbReference>
<dbReference type="GO" id="GO:0008616">
    <property type="term" value="P:tRNA queuosine(34) biosynthetic process"/>
    <property type="evidence" value="ECO:0007669"/>
    <property type="project" value="UniProtKB-KW"/>
</dbReference>
<keyword evidence="5 7" id="KW-0479">Metal-binding</keyword>
<evidence type="ECO:0000313" key="8">
    <source>
        <dbReference type="EMBL" id="MBC8433309.1"/>
    </source>
</evidence>
<dbReference type="SUPFAM" id="SSF55620">
    <property type="entry name" value="Tetrahydrobiopterin biosynthesis enzymes-like"/>
    <property type="match status" value="1"/>
</dbReference>
<proteinExistence type="inferred from homology"/>
<evidence type="ECO:0000256" key="1">
    <source>
        <dbReference type="ARBA" id="ARBA00005061"/>
    </source>
</evidence>
<keyword evidence="5" id="KW-0456">Lyase</keyword>
<dbReference type="Proteomes" id="UP000605201">
    <property type="component" value="Unassembled WGS sequence"/>
</dbReference>
<dbReference type="GO" id="GO:0070497">
    <property type="term" value="F:6-carboxytetrahydropterin synthase activity"/>
    <property type="evidence" value="ECO:0007669"/>
    <property type="project" value="UniProtKB-EC"/>
</dbReference>
<feature type="binding site" evidence="7">
    <location>
        <position position="29"/>
    </location>
    <ligand>
        <name>Zn(2+)</name>
        <dbReference type="ChEBI" id="CHEBI:29105"/>
    </ligand>
</feature>
<comment type="similarity">
    <text evidence="2 5">Belongs to the PTPS family. QueD subfamily.</text>
</comment>
<dbReference type="InterPro" id="IPR007115">
    <property type="entry name" value="6-PTP_synth/QueD"/>
</dbReference>
<feature type="binding site" evidence="7">
    <location>
        <position position="14"/>
    </location>
    <ligand>
        <name>Zn(2+)</name>
        <dbReference type="ChEBI" id="CHEBI:29105"/>
    </ligand>
</feature>
<feature type="active site" description="Charge relay system" evidence="6">
    <location>
        <position position="113"/>
    </location>
</feature>
<organism evidence="8 9">
    <name type="scientific">Candidatus Desulfatibia vada</name>
    <dbReference type="NCBI Taxonomy" id="2841696"/>
    <lineage>
        <taxon>Bacteria</taxon>
        <taxon>Pseudomonadati</taxon>
        <taxon>Thermodesulfobacteriota</taxon>
        <taxon>Desulfobacteria</taxon>
        <taxon>Desulfobacterales</taxon>
        <taxon>Desulfobacterales incertae sedis</taxon>
        <taxon>Candidatus Desulfatibia</taxon>
    </lineage>
</organism>
<dbReference type="EMBL" id="JACNIG010000289">
    <property type="protein sequence ID" value="MBC8433309.1"/>
    <property type="molecule type" value="Genomic_DNA"/>
</dbReference>
<dbReference type="EC" id="4.-.-.-" evidence="5"/>
<reference evidence="8 9" key="1">
    <citation type="submission" date="2020-08" db="EMBL/GenBank/DDBJ databases">
        <title>Bridging the membrane lipid divide: bacteria of the FCB group superphylum have the potential to synthesize archaeal ether lipids.</title>
        <authorList>
            <person name="Villanueva L."/>
            <person name="Von Meijenfeldt F.A.B."/>
            <person name="Westbye A.B."/>
            <person name="Yadav S."/>
            <person name="Hopmans E.C."/>
            <person name="Dutilh B.E."/>
            <person name="Sinninghe Damste J.S."/>
        </authorList>
    </citation>
    <scope>NUCLEOTIDE SEQUENCE [LARGE SCALE GENOMIC DNA]</scope>
    <source>
        <strain evidence="8">NIOZ-UU17</strain>
    </source>
</reference>
<name>A0A8J6TLH3_9BACT</name>
<feature type="active site" description="Charge relay system" evidence="6">
    <location>
        <position position="67"/>
    </location>
</feature>
<feature type="active site" description="Proton acceptor" evidence="6">
    <location>
        <position position="23"/>
    </location>
</feature>
<gene>
    <name evidence="8" type="primary">queD</name>
    <name evidence="8" type="ORF">H8D96_15470</name>
</gene>
<evidence type="ECO:0000313" key="9">
    <source>
        <dbReference type="Proteomes" id="UP000605201"/>
    </source>
</evidence>
<dbReference type="PANTHER" id="PTHR12589:SF8">
    <property type="entry name" value="6-CARBOXY-5,6,7,8-TETRAHYDROPTERIN SYNTHASE"/>
    <property type="match status" value="1"/>
</dbReference>
<sequence length="132" mass="14754">MFELKIITNFAAAHQLKMVSAKCENLHGHNWKIEVYVAGKDLNAAGVLIDFGELKQHLSEITESLDHTFLNELNCFDDRCPPSSENIARYIAEALQAKIETPAVRVARVTAWESENACATYILNSLTPHNNV</sequence>
<dbReference type="PIRSF" id="PIRSF006113">
    <property type="entry name" value="PTP_synth"/>
    <property type="match status" value="1"/>
</dbReference>
<dbReference type="UniPathway" id="UPA00391"/>
<comment type="caution">
    <text evidence="8">The sequence shown here is derived from an EMBL/GenBank/DDBJ whole genome shotgun (WGS) entry which is preliminary data.</text>
</comment>
<dbReference type="Gene3D" id="3.30.479.10">
    <property type="entry name" value="6-pyruvoyl tetrahydropterin synthase/QueD"/>
    <property type="match status" value="1"/>
</dbReference>
<protein>
    <recommendedName>
        <fullName evidence="3 5">6-carboxy-5,6,7,8-tetrahydropterin synthase</fullName>
        <ecNumber evidence="5">4.-.-.-</ecNumber>
    </recommendedName>
</protein>
<feature type="binding site" evidence="7">
    <location>
        <position position="27"/>
    </location>
    <ligand>
        <name>Zn(2+)</name>
        <dbReference type="ChEBI" id="CHEBI:29105"/>
    </ligand>
</feature>
<keyword evidence="5 7" id="KW-0862">Zinc</keyword>
<evidence type="ECO:0000256" key="4">
    <source>
        <dbReference type="ARBA" id="ARBA00048807"/>
    </source>
</evidence>
<evidence type="ECO:0000256" key="7">
    <source>
        <dbReference type="PIRSR" id="PIRSR006113-2"/>
    </source>
</evidence>
<accession>A0A8J6TLH3</accession>
<evidence type="ECO:0000256" key="5">
    <source>
        <dbReference type="PIRNR" id="PIRNR006113"/>
    </source>
</evidence>
<comment type="pathway">
    <text evidence="1 5">Purine metabolism; 7-cyano-7-deazaguanine biosynthesis.</text>
</comment>
<dbReference type="Pfam" id="PF01242">
    <property type="entry name" value="PTPS"/>
    <property type="match status" value="1"/>
</dbReference>
<evidence type="ECO:0000256" key="3">
    <source>
        <dbReference type="ARBA" id="ARBA00018141"/>
    </source>
</evidence>
<dbReference type="PANTHER" id="PTHR12589">
    <property type="entry name" value="PYRUVOYL TETRAHYDROBIOPTERIN SYNTHASE"/>
    <property type="match status" value="1"/>
</dbReference>
<keyword evidence="5" id="KW-0671">Queuosine biosynthesis</keyword>
<dbReference type="GO" id="GO:0046872">
    <property type="term" value="F:metal ion binding"/>
    <property type="evidence" value="ECO:0007669"/>
    <property type="project" value="UniProtKB-KW"/>
</dbReference>
<dbReference type="NCBIfam" id="TIGR03367">
    <property type="entry name" value="queuosine_QueD"/>
    <property type="match status" value="1"/>
</dbReference>
<evidence type="ECO:0000256" key="6">
    <source>
        <dbReference type="PIRSR" id="PIRSR006113-1"/>
    </source>
</evidence>
<evidence type="ECO:0000256" key="2">
    <source>
        <dbReference type="ARBA" id="ARBA00008900"/>
    </source>
</evidence>
<dbReference type="AlphaFoldDB" id="A0A8J6TLH3"/>